<sequence>MGSWSRLRLGQDPERRRKAVGLIAAIALEVLLILALLTLGSGVLQEDPVPVAMVSFDARPDAEEDPSPAETEQPEFAETRPSALPQPAPVELPVPPVEPPPAEISPALKPPAFIPMTRDQMVRADISGRKPGPPAPASKGPMGPPDRGFPGDSERVSGSGPNGEPLYAAAWYREPYPDELRGYLSTASGPGWGLINCRTVPDYRVEDCVLEAESPRGSQIGRAVLAAAWQFRVRPPRVGGRSKVGEWVRIRIDYNMTRQ</sequence>
<keyword evidence="2" id="KW-1133">Transmembrane helix</keyword>
<evidence type="ECO:0000256" key="2">
    <source>
        <dbReference type="SAM" id="Phobius"/>
    </source>
</evidence>
<evidence type="ECO:0000313" key="4">
    <source>
        <dbReference type="Proteomes" id="UP000431922"/>
    </source>
</evidence>
<organism evidence="3 4">
    <name type="scientific">Allopontixanthobacter sediminis</name>
    <dbReference type="NCBI Taxonomy" id="1689985"/>
    <lineage>
        <taxon>Bacteria</taxon>
        <taxon>Pseudomonadati</taxon>
        <taxon>Pseudomonadota</taxon>
        <taxon>Alphaproteobacteria</taxon>
        <taxon>Sphingomonadales</taxon>
        <taxon>Erythrobacteraceae</taxon>
        <taxon>Allopontixanthobacter</taxon>
    </lineage>
</organism>
<dbReference type="AlphaFoldDB" id="A0A845B0X3"/>
<feature type="compositionally biased region" description="Pro residues" evidence="1">
    <location>
        <begin position="84"/>
        <end position="113"/>
    </location>
</feature>
<accession>A0A845B0X3</accession>
<keyword evidence="2" id="KW-0472">Membrane</keyword>
<dbReference type="Proteomes" id="UP000431922">
    <property type="component" value="Unassembled WGS sequence"/>
</dbReference>
<feature type="transmembrane region" description="Helical" evidence="2">
    <location>
        <begin position="20"/>
        <end position="44"/>
    </location>
</feature>
<proteinExistence type="predicted"/>
<feature type="region of interest" description="Disordered" evidence="1">
    <location>
        <begin position="59"/>
        <end position="164"/>
    </location>
</feature>
<reference evidence="3 4" key="1">
    <citation type="submission" date="2019-12" db="EMBL/GenBank/DDBJ databases">
        <title>Genomic-based taxomic classification of the family Erythrobacteraceae.</title>
        <authorList>
            <person name="Xu L."/>
        </authorList>
    </citation>
    <scope>NUCLEOTIDE SEQUENCE [LARGE SCALE GENOMIC DNA]</scope>
    <source>
        <strain evidence="3 4">KCTC 42453</strain>
    </source>
</reference>
<gene>
    <name evidence="3" type="ORF">GRI65_06880</name>
</gene>
<keyword evidence="2" id="KW-0812">Transmembrane</keyword>
<evidence type="ECO:0008006" key="5">
    <source>
        <dbReference type="Google" id="ProtNLM"/>
    </source>
</evidence>
<evidence type="ECO:0000256" key="1">
    <source>
        <dbReference type="SAM" id="MobiDB-lite"/>
    </source>
</evidence>
<protein>
    <recommendedName>
        <fullName evidence="5">Protein TonB</fullName>
    </recommendedName>
</protein>
<keyword evidence="4" id="KW-1185">Reference proteome</keyword>
<dbReference type="OrthoDB" id="7410762at2"/>
<evidence type="ECO:0000313" key="3">
    <source>
        <dbReference type="EMBL" id="MXP44175.1"/>
    </source>
</evidence>
<name>A0A845B0X3_9SPHN</name>
<comment type="caution">
    <text evidence="3">The sequence shown here is derived from an EMBL/GenBank/DDBJ whole genome shotgun (WGS) entry which is preliminary data.</text>
</comment>
<dbReference type="EMBL" id="WTYL01000002">
    <property type="protein sequence ID" value="MXP44175.1"/>
    <property type="molecule type" value="Genomic_DNA"/>
</dbReference>
<feature type="compositionally biased region" description="Acidic residues" evidence="1">
    <location>
        <begin position="62"/>
        <end position="75"/>
    </location>
</feature>